<evidence type="ECO:0000313" key="2">
    <source>
        <dbReference type="Proteomes" id="UP000032141"/>
    </source>
</evidence>
<evidence type="ECO:0000313" key="1">
    <source>
        <dbReference type="EnsemblPlants" id="Bo9g175330.1"/>
    </source>
</evidence>
<name>A0A0D3EH38_BRAOL</name>
<reference evidence="1 2" key="1">
    <citation type="journal article" date="2014" name="Genome Biol.">
        <title>Transcriptome and methylome profiling reveals relics of genome dominance in the mesopolyploid Brassica oleracea.</title>
        <authorList>
            <person name="Parkin I.A."/>
            <person name="Koh C."/>
            <person name="Tang H."/>
            <person name="Robinson S.J."/>
            <person name="Kagale S."/>
            <person name="Clarke W.E."/>
            <person name="Town C.D."/>
            <person name="Nixon J."/>
            <person name="Krishnakumar V."/>
            <person name="Bidwell S.L."/>
            <person name="Denoeud F."/>
            <person name="Belcram H."/>
            <person name="Links M.G."/>
            <person name="Just J."/>
            <person name="Clarke C."/>
            <person name="Bender T."/>
            <person name="Huebert T."/>
            <person name="Mason A.S."/>
            <person name="Pires J.C."/>
            <person name="Barker G."/>
            <person name="Moore J."/>
            <person name="Walley P.G."/>
            <person name="Manoli S."/>
            <person name="Batley J."/>
            <person name="Edwards D."/>
            <person name="Nelson M.N."/>
            <person name="Wang X."/>
            <person name="Paterson A.H."/>
            <person name="King G."/>
            <person name="Bancroft I."/>
            <person name="Chalhoub B."/>
            <person name="Sharpe A.G."/>
        </authorList>
    </citation>
    <scope>NUCLEOTIDE SEQUENCE</scope>
    <source>
        <strain evidence="1 2">cv. TO1000</strain>
    </source>
</reference>
<dbReference type="Gramene" id="Bo9g175330.1">
    <property type="protein sequence ID" value="Bo9g175330.1"/>
    <property type="gene ID" value="Bo9g175330"/>
</dbReference>
<dbReference type="EnsemblPlants" id="Bo9g175330.1">
    <property type="protein sequence ID" value="Bo9g175330.1"/>
    <property type="gene ID" value="Bo9g175330"/>
</dbReference>
<dbReference type="OMA" id="FCKQTSN"/>
<reference evidence="1" key="2">
    <citation type="submission" date="2015-03" db="UniProtKB">
        <authorList>
            <consortium name="EnsemblPlants"/>
        </authorList>
    </citation>
    <scope>IDENTIFICATION</scope>
</reference>
<sequence length="132" mass="14125">MHLSFCKQTSNDAQKIISALTSKTTVITSSHHNSNPSYYLSNLSLVSHHCLASPAPPRPLGAVAGAPLFISVSLCSLNLQLWSVKSLFGSFPWWVLLGSTMREAPSSSASGRLPLSVARGWVRSGTCRGSRV</sequence>
<dbReference type="Proteomes" id="UP000032141">
    <property type="component" value="Chromosome C9"/>
</dbReference>
<proteinExistence type="predicted"/>
<organism evidence="1 2">
    <name type="scientific">Brassica oleracea var. oleracea</name>
    <dbReference type="NCBI Taxonomy" id="109376"/>
    <lineage>
        <taxon>Eukaryota</taxon>
        <taxon>Viridiplantae</taxon>
        <taxon>Streptophyta</taxon>
        <taxon>Embryophyta</taxon>
        <taxon>Tracheophyta</taxon>
        <taxon>Spermatophyta</taxon>
        <taxon>Magnoliopsida</taxon>
        <taxon>eudicotyledons</taxon>
        <taxon>Gunneridae</taxon>
        <taxon>Pentapetalae</taxon>
        <taxon>rosids</taxon>
        <taxon>malvids</taxon>
        <taxon>Brassicales</taxon>
        <taxon>Brassicaceae</taxon>
        <taxon>Brassiceae</taxon>
        <taxon>Brassica</taxon>
    </lineage>
</organism>
<keyword evidence="2" id="KW-1185">Reference proteome</keyword>
<dbReference type="AlphaFoldDB" id="A0A0D3EH38"/>
<dbReference type="HOGENOM" id="CLU_1920013_0_0_1"/>
<protein>
    <submittedName>
        <fullName evidence="1">Uncharacterized protein</fullName>
    </submittedName>
</protein>
<accession>A0A0D3EH38</accession>